<dbReference type="RefSeq" id="WP_007156564.1">
    <property type="nucleotide sequence ID" value="NZ_GG668533.1"/>
</dbReference>
<accession>C2KX82</accession>
<evidence type="ECO:0000256" key="1">
    <source>
        <dbReference type="SAM" id="MobiDB-lite"/>
    </source>
</evidence>
<reference evidence="2 3" key="1">
    <citation type="submission" date="2009-04" db="EMBL/GenBank/DDBJ databases">
        <authorList>
            <person name="Qin X."/>
            <person name="Bachman B."/>
            <person name="Battles P."/>
            <person name="Bell A."/>
            <person name="Bess C."/>
            <person name="Bickham C."/>
            <person name="Chaboub L."/>
            <person name="Chen D."/>
            <person name="Coyle M."/>
            <person name="Deiros D.R."/>
            <person name="Dinh H."/>
            <person name="Forbes L."/>
            <person name="Fowler G."/>
            <person name="Francisco L."/>
            <person name="Fu Q."/>
            <person name="Gubbala S."/>
            <person name="Hale W."/>
            <person name="Han Y."/>
            <person name="Hemphill L."/>
            <person name="Highlander S.K."/>
            <person name="Hirani K."/>
            <person name="Hogues M."/>
            <person name="Jackson L."/>
            <person name="Jakkamsetti A."/>
            <person name="Javaid M."/>
            <person name="Jiang H."/>
            <person name="Korchina V."/>
            <person name="Kovar C."/>
            <person name="Lara F."/>
            <person name="Lee S."/>
            <person name="Mata R."/>
            <person name="Mathew T."/>
            <person name="Moen C."/>
            <person name="Morales K."/>
            <person name="Munidasa M."/>
            <person name="Nazareth L."/>
            <person name="Ngo R."/>
            <person name="Nguyen L."/>
            <person name="Okwuonu G."/>
            <person name="Ongeri F."/>
            <person name="Patil S."/>
            <person name="Petrosino J."/>
            <person name="Pham C."/>
            <person name="Pham P."/>
            <person name="Pu L.-L."/>
            <person name="Puazo M."/>
            <person name="Raj R."/>
            <person name="Reid J."/>
            <person name="Rouhana J."/>
            <person name="Saada N."/>
            <person name="Shang Y."/>
            <person name="Simmons D."/>
            <person name="Thornton R."/>
            <person name="Warren J."/>
            <person name="Weissenberger G."/>
            <person name="Zhang J."/>
            <person name="Zhang L."/>
            <person name="Zhou C."/>
            <person name="Zhu D."/>
            <person name="Muzny D."/>
            <person name="Worley K."/>
            <person name="Gibbs R."/>
        </authorList>
    </citation>
    <scope>NUCLEOTIDE SEQUENCE [LARGE SCALE GENOMIC DNA]</scope>
    <source>
        <strain evidence="2 3">F0268</strain>
    </source>
</reference>
<evidence type="ECO:0000313" key="3">
    <source>
        <dbReference type="Proteomes" id="UP000004121"/>
    </source>
</evidence>
<dbReference type="EMBL" id="ACKX01000109">
    <property type="protein sequence ID" value="EEJ51612.1"/>
    <property type="molecule type" value="Genomic_DNA"/>
</dbReference>
<dbReference type="AlphaFoldDB" id="C2KX82"/>
<dbReference type="HOGENOM" id="CLU_2114105_0_0_9"/>
<dbReference type="Proteomes" id="UP000004121">
    <property type="component" value="Unassembled WGS sequence"/>
</dbReference>
<keyword evidence="3" id="KW-1185">Reference proteome</keyword>
<feature type="non-terminal residue" evidence="2">
    <location>
        <position position="116"/>
    </location>
</feature>
<proteinExistence type="predicted"/>
<feature type="compositionally biased region" description="Basic and acidic residues" evidence="1">
    <location>
        <begin position="58"/>
        <end position="108"/>
    </location>
</feature>
<sequence>MALEQNKGRRPHSHSGNKESNHSSSAEVKNASEIKKRENAPFSEKEQDLKAQIARGKRLQEDRPTGREQGKENLSFLDKKLSQEGKRERNPDFYTLPKERNEEKRKSSLDILQVNS</sequence>
<name>C2KX82_9FIRM</name>
<gene>
    <name evidence="2" type="ORF">HMPREF6123_1101</name>
</gene>
<organism evidence="2 3">
    <name type="scientific">Oribacterium sinus F0268</name>
    <dbReference type="NCBI Taxonomy" id="585501"/>
    <lineage>
        <taxon>Bacteria</taxon>
        <taxon>Bacillati</taxon>
        <taxon>Bacillota</taxon>
        <taxon>Clostridia</taxon>
        <taxon>Lachnospirales</taxon>
        <taxon>Lachnospiraceae</taxon>
        <taxon>Oribacterium</taxon>
    </lineage>
</organism>
<dbReference type="InParanoid" id="C2KX82"/>
<feature type="region of interest" description="Disordered" evidence="1">
    <location>
        <begin position="1"/>
        <end position="116"/>
    </location>
</feature>
<comment type="caution">
    <text evidence="2">The sequence shown here is derived from an EMBL/GenBank/DDBJ whole genome shotgun (WGS) entry which is preliminary data.</text>
</comment>
<protein>
    <submittedName>
        <fullName evidence="2">Uncharacterized protein</fullName>
    </submittedName>
</protein>
<feature type="compositionally biased region" description="Basic and acidic residues" evidence="1">
    <location>
        <begin position="30"/>
        <end position="49"/>
    </location>
</feature>
<evidence type="ECO:0000313" key="2">
    <source>
        <dbReference type="EMBL" id="EEJ51612.1"/>
    </source>
</evidence>
<dbReference type="STRING" id="585501.HMPREF6123_1101"/>